<dbReference type="PROSITE" id="PS00028">
    <property type="entry name" value="ZINC_FINGER_C2H2_1"/>
    <property type="match status" value="1"/>
</dbReference>
<dbReference type="SMART" id="SM00326">
    <property type="entry name" value="SH3"/>
    <property type="match status" value="1"/>
</dbReference>
<dbReference type="InterPro" id="IPR003604">
    <property type="entry name" value="Matrin/U1-like-C_Znf_C2H2"/>
</dbReference>
<feature type="region of interest" description="Disordered" evidence="3">
    <location>
        <begin position="1"/>
        <end position="114"/>
    </location>
</feature>
<dbReference type="PRINTS" id="PR00452">
    <property type="entry name" value="SH3DOMAIN"/>
</dbReference>
<proteinExistence type="predicted"/>
<feature type="compositionally biased region" description="Polar residues" evidence="3">
    <location>
        <begin position="41"/>
        <end position="59"/>
    </location>
</feature>
<dbReference type="GO" id="GO:0008270">
    <property type="term" value="F:zinc ion binding"/>
    <property type="evidence" value="ECO:0007669"/>
    <property type="project" value="InterPro"/>
</dbReference>
<dbReference type="Proteomes" id="UP000887568">
    <property type="component" value="Unplaced"/>
</dbReference>
<dbReference type="SUPFAM" id="SSF57667">
    <property type="entry name" value="beta-beta-alpha zinc fingers"/>
    <property type="match status" value="1"/>
</dbReference>
<protein>
    <recommendedName>
        <fullName evidence="4">SH3 domain-containing protein</fullName>
    </recommendedName>
</protein>
<dbReference type="Gene3D" id="3.30.160.60">
    <property type="entry name" value="Classic Zinc Finger"/>
    <property type="match status" value="1"/>
</dbReference>
<sequence length="273" mass="30625">MDSSNAKTPTRRWIGRGRGVLGLSSQQMTQKETRPGHVQQERLNNASSVSQNARSSGPSRFQDGHKQQMVRPPANRQPAAEGDRRSQNCSSDIRNGGNNGRNTAARLPMQNGMAGDNNSRAKTLLAKYSYKANPESPLGFSELNIRQGQKLTLVEKHPTNEHWWKVRDETGAVGYVPANYMKIEEAKPSILPWLADKVEEAEVPTEKPVFKPYVSAYNKQTENPEQSKEQEKNDYYCSICDKKLNGPKPYGAHMTSKAHKEEVEMARERGDDV</sequence>
<dbReference type="Pfam" id="PF00018">
    <property type="entry name" value="SH3_1"/>
    <property type="match status" value="1"/>
</dbReference>
<dbReference type="SMART" id="SM00451">
    <property type="entry name" value="ZnF_U1"/>
    <property type="match status" value="1"/>
</dbReference>
<dbReference type="SUPFAM" id="SSF50044">
    <property type="entry name" value="SH3-domain"/>
    <property type="match status" value="1"/>
</dbReference>
<evidence type="ECO:0000256" key="3">
    <source>
        <dbReference type="SAM" id="MobiDB-lite"/>
    </source>
</evidence>
<accession>A0A913ZGA3</accession>
<dbReference type="EnsemblMetazoa" id="XM_038194153.1">
    <property type="protein sequence ID" value="XP_038050081.1"/>
    <property type="gene ID" value="LOC119723478"/>
</dbReference>
<evidence type="ECO:0000313" key="6">
    <source>
        <dbReference type="Proteomes" id="UP000887568"/>
    </source>
</evidence>
<dbReference type="PROSITE" id="PS50002">
    <property type="entry name" value="SH3"/>
    <property type="match status" value="1"/>
</dbReference>
<dbReference type="Pfam" id="PF12874">
    <property type="entry name" value="zf-met"/>
    <property type="match status" value="1"/>
</dbReference>
<evidence type="ECO:0000256" key="1">
    <source>
        <dbReference type="ARBA" id="ARBA00022443"/>
    </source>
</evidence>
<keyword evidence="6" id="KW-1185">Reference proteome</keyword>
<reference evidence="5" key="1">
    <citation type="submission" date="2022-11" db="UniProtKB">
        <authorList>
            <consortium name="EnsemblMetazoa"/>
        </authorList>
    </citation>
    <scope>IDENTIFICATION</scope>
</reference>
<dbReference type="OrthoDB" id="5971719at2759"/>
<keyword evidence="1 2" id="KW-0728">SH3 domain</keyword>
<dbReference type="GO" id="GO:0003676">
    <property type="term" value="F:nucleic acid binding"/>
    <property type="evidence" value="ECO:0007669"/>
    <property type="project" value="InterPro"/>
</dbReference>
<dbReference type="GeneID" id="119723478"/>
<evidence type="ECO:0000313" key="5">
    <source>
        <dbReference type="EnsemblMetazoa" id="XP_038050081.1"/>
    </source>
</evidence>
<feature type="region of interest" description="Disordered" evidence="3">
    <location>
        <begin position="248"/>
        <end position="273"/>
    </location>
</feature>
<feature type="domain" description="SH3" evidence="4">
    <location>
        <begin position="119"/>
        <end position="186"/>
    </location>
</feature>
<evidence type="ECO:0000256" key="2">
    <source>
        <dbReference type="PROSITE-ProRule" id="PRU00192"/>
    </source>
</evidence>
<dbReference type="InterPro" id="IPR036236">
    <property type="entry name" value="Znf_C2H2_sf"/>
</dbReference>
<feature type="compositionally biased region" description="Basic and acidic residues" evidence="3">
    <location>
        <begin position="258"/>
        <end position="273"/>
    </location>
</feature>
<dbReference type="AlphaFoldDB" id="A0A913ZGA3"/>
<dbReference type="Gene3D" id="2.30.30.40">
    <property type="entry name" value="SH3 Domains"/>
    <property type="match status" value="1"/>
</dbReference>
<evidence type="ECO:0000259" key="4">
    <source>
        <dbReference type="PROSITE" id="PS50002"/>
    </source>
</evidence>
<dbReference type="InterPro" id="IPR013087">
    <property type="entry name" value="Znf_C2H2_type"/>
</dbReference>
<dbReference type="InterPro" id="IPR036028">
    <property type="entry name" value="SH3-like_dom_sf"/>
</dbReference>
<dbReference type="OMA" id="VSENDYY"/>
<dbReference type="InterPro" id="IPR001452">
    <property type="entry name" value="SH3_domain"/>
</dbReference>
<name>A0A913ZGA3_PATMI</name>
<organism evidence="5 6">
    <name type="scientific">Patiria miniata</name>
    <name type="common">Bat star</name>
    <name type="synonym">Asterina miniata</name>
    <dbReference type="NCBI Taxonomy" id="46514"/>
    <lineage>
        <taxon>Eukaryota</taxon>
        <taxon>Metazoa</taxon>
        <taxon>Echinodermata</taxon>
        <taxon>Eleutherozoa</taxon>
        <taxon>Asterozoa</taxon>
        <taxon>Asteroidea</taxon>
        <taxon>Valvatacea</taxon>
        <taxon>Valvatida</taxon>
        <taxon>Asterinidae</taxon>
        <taxon>Patiria</taxon>
    </lineage>
</organism>
<dbReference type="RefSeq" id="XP_038050081.1">
    <property type="nucleotide sequence ID" value="XM_038194153.1"/>
</dbReference>